<dbReference type="KEGG" id="bii:BINDI_0794"/>
<dbReference type="GO" id="GO:0005829">
    <property type="term" value="C:cytosol"/>
    <property type="evidence" value="ECO:0007669"/>
    <property type="project" value="TreeGrafter"/>
</dbReference>
<keyword evidence="1" id="KW-0808">Transferase</keyword>
<protein>
    <submittedName>
        <fullName evidence="4">Ribokinase family sugar kinase</fullName>
    </submittedName>
</protein>
<accession>A0A087VUP5</accession>
<dbReference type="PANTHER" id="PTHR10584:SF166">
    <property type="entry name" value="RIBOKINASE"/>
    <property type="match status" value="1"/>
</dbReference>
<reference evidence="4 5" key="1">
    <citation type="journal article" date="2014" name="Appl. Environ. Microbiol.">
        <title>Genomic encyclopedia of type strains of the genus Bifidobacterium.</title>
        <authorList>
            <person name="Milani C."/>
            <person name="Lugli G.A."/>
            <person name="Duranti S."/>
            <person name="Turroni F."/>
            <person name="Bottacini F."/>
            <person name="Mangifesta M."/>
            <person name="Sanchez B."/>
            <person name="Viappiani A."/>
            <person name="Mancabelli L."/>
            <person name="Taminiau B."/>
            <person name="Delcenserie V."/>
            <person name="Barrangou R."/>
            <person name="Margolles A."/>
            <person name="van Sinderen D."/>
            <person name="Ventura M."/>
        </authorList>
    </citation>
    <scope>NUCLEOTIDE SEQUENCE [LARGE SCALE GENOMIC DNA]</scope>
    <source>
        <strain evidence="4 5">LMG 11587</strain>
    </source>
</reference>
<dbReference type="OrthoDB" id="8578462at2"/>
<dbReference type="SUPFAM" id="SSF53613">
    <property type="entry name" value="Ribokinase-like"/>
    <property type="match status" value="1"/>
</dbReference>
<dbReference type="PANTHER" id="PTHR10584">
    <property type="entry name" value="SUGAR KINASE"/>
    <property type="match status" value="1"/>
</dbReference>
<dbReference type="Pfam" id="PF00294">
    <property type="entry name" value="PfkB"/>
    <property type="match status" value="1"/>
</dbReference>
<proteinExistence type="predicted"/>
<dbReference type="Proteomes" id="UP000028569">
    <property type="component" value="Chromosome"/>
</dbReference>
<feature type="domain" description="Carbohydrate kinase PfkB" evidence="3">
    <location>
        <begin position="3"/>
        <end position="308"/>
    </location>
</feature>
<keyword evidence="5" id="KW-1185">Reference proteome</keyword>
<evidence type="ECO:0000256" key="2">
    <source>
        <dbReference type="ARBA" id="ARBA00022777"/>
    </source>
</evidence>
<name>A0A087VUP5_9BIFI</name>
<dbReference type="InterPro" id="IPR029056">
    <property type="entry name" value="Ribokinase-like"/>
</dbReference>
<evidence type="ECO:0000259" key="3">
    <source>
        <dbReference type="Pfam" id="PF00294"/>
    </source>
</evidence>
<dbReference type="InterPro" id="IPR011611">
    <property type="entry name" value="PfkB_dom"/>
</dbReference>
<dbReference type="AlphaFoldDB" id="A0A087VUP5"/>
<evidence type="ECO:0000313" key="5">
    <source>
        <dbReference type="Proteomes" id="UP000028569"/>
    </source>
</evidence>
<gene>
    <name evidence="4" type="ORF">BINDI_0794</name>
</gene>
<dbReference type="EMBL" id="CP006018">
    <property type="protein sequence ID" value="AIC92066.1"/>
    <property type="molecule type" value="Genomic_DNA"/>
</dbReference>
<evidence type="ECO:0000256" key="1">
    <source>
        <dbReference type="ARBA" id="ARBA00022679"/>
    </source>
</evidence>
<evidence type="ECO:0000313" key="4">
    <source>
        <dbReference type="EMBL" id="AIC92066.1"/>
    </source>
</evidence>
<dbReference type="RefSeq" id="WP_033490270.1">
    <property type="nucleotide sequence ID" value="NZ_CP006018.1"/>
</dbReference>
<keyword evidence="2 4" id="KW-0418">Kinase</keyword>
<dbReference type="HOGENOM" id="CLU_027634_7_0_11"/>
<sequence>MGNVISLGQIVVDTTLRVPNVPVAGEDIFASSSSQLVGGGYNLLHAVRQMGQQACFAGLLGTGPNAALIRKTLKDEGIKHIGATRLDCDNGFSIALTDNQAERTFISVRGAEAEGDPEAFDQVDPEPADVVYLSGYTLVHRTAQALLRFLQSHPGPRRFTTIFDASPVFGQAEDKAVVRALVGYSPIWSCNLREAPIIARKIGMEWPDDTDGGEDGAPEAYLRLSQALGSTLIVHVGPHGAWLCQDDQVRHIPGFPVTPVDTNGAGDCHAGVLCALLSKGVPLSDAISYANAAAALSVTKTGPATCPTPQEIQDFTNTNTTCA</sequence>
<organism evidence="4 5">
    <name type="scientific">Bifidobacterium [indicum] DSM 20214 = LMG 11587</name>
    <dbReference type="NCBI Taxonomy" id="1341694"/>
    <lineage>
        <taxon>Bacteria</taxon>
        <taxon>Bacillati</taxon>
        <taxon>Actinomycetota</taxon>
        <taxon>Actinomycetes</taxon>
        <taxon>Bifidobacteriales</taxon>
        <taxon>Bifidobacteriaceae</taxon>
        <taxon>Bifidobacterium</taxon>
    </lineage>
</organism>
<dbReference type="GO" id="GO:0016301">
    <property type="term" value="F:kinase activity"/>
    <property type="evidence" value="ECO:0007669"/>
    <property type="project" value="UniProtKB-KW"/>
</dbReference>
<dbReference type="Gene3D" id="3.40.1190.20">
    <property type="match status" value="1"/>
</dbReference>